<dbReference type="EMBL" id="BMFU01000012">
    <property type="protein sequence ID" value="GGH68679.1"/>
    <property type="molecule type" value="Genomic_DNA"/>
</dbReference>
<gene>
    <name evidence="1" type="ORF">GCM10008014_51350</name>
</gene>
<sequence>MIRKITAALLVTSILVLGISSLSSVYSAGSAQIQSAYTAQASFAKEFQLDIKTVSSPMFYDINNDKSEEIVITATSKVQGDWIIGYIGIYTKDGKKITSKSVEGQNVVGLKKIKNKTYKNALAIVYGTGNGGVSVDVTLLQSGKLNKIYSTGSLVREEAIIKDSDKDGSDEIYGLQYYDALETRSLSKADGIYDKMVYKWDVSKKKYIKVIYGQDGIEDTKRKKVDSITSKTALNLLQNARTRQVSMSVPTTLNNFNKKLEPLFTYNFLDRVNAEGLLSDSEGRVTPQYLGSDDYTWLLPAFNPNKKATFKLSSDKQSATVTQSITENVEGDLYTVTYSATLVKTKYGWKVDRFKTM</sequence>
<dbReference type="SUPFAM" id="SSF69318">
    <property type="entry name" value="Integrin alpha N-terminal domain"/>
    <property type="match status" value="1"/>
</dbReference>
<dbReference type="InterPro" id="IPR028994">
    <property type="entry name" value="Integrin_alpha_N"/>
</dbReference>
<protein>
    <submittedName>
        <fullName evidence="1">Uncharacterized protein</fullName>
    </submittedName>
</protein>
<name>A0ABQ1ZLE1_9BACL</name>
<evidence type="ECO:0000313" key="2">
    <source>
        <dbReference type="Proteomes" id="UP000652153"/>
    </source>
</evidence>
<comment type="caution">
    <text evidence="1">The sequence shown here is derived from an EMBL/GenBank/DDBJ whole genome shotgun (WGS) entry which is preliminary data.</text>
</comment>
<dbReference type="Proteomes" id="UP000652153">
    <property type="component" value="Unassembled WGS sequence"/>
</dbReference>
<reference evidence="2" key="1">
    <citation type="journal article" date="2019" name="Int. J. Syst. Evol. Microbiol.">
        <title>The Global Catalogue of Microorganisms (GCM) 10K type strain sequencing project: providing services to taxonomists for standard genome sequencing and annotation.</title>
        <authorList>
            <consortium name="The Broad Institute Genomics Platform"/>
            <consortium name="The Broad Institute Genome Sequencing Center for Infectious Disease"/>
            <person name="Wu L."/>
            <person name="Ma J."/>
        </authorList>
    </citation>
    <scope>NUCLEOTIDE SEQUENCE [LARGE SCALE GENOMIC DNA]</scope>
    <source>
        <strain evidence="2">CGMCC 1.12770</strain>
    </source>
</reference>
<evidence type="ECO:0000313" key="1">
    <source>
        <dbReference type="EMBL" id="GGH68679.1"/>
    </source>
</evidence>
<proteinExistence type="predicted"/>
<dbReference type="RefSeq" id="WP_188594415.1">
    <property type="nucleotide sequence ID" value="NZ_BMFU01000012.1"/>
</dbReference>
<keyword evidence="2" id="KW-1185">Reference proteome</keyword>
<organism evidence="1 2">
    <name type="scientific">Paenibacillus silvae</name>
    <dbReference type="NCBI Taxonomy" id="1325358"/>
    <lineage>
        <taxon>Bacteria</taxon>
        <taxon>Bacillati</taxon>
        <taxon>Bacillota</taxon>
        <taxon>Bacilli</taxon>
        <taxon>Bacillales</taxon>
        <taxon>Paenibacillaceae</taxon>
        <taxon>Paenibacillus</taxon>
    </lineage>
</organism>
<accession>A0ABQ1ZLE1</accession>